<reference evidence="1 2" key="1">
    <citation type="submission" date="2024-05" db="EMBL/GenBank/DDBJ databases">
        <title>Genome sequencing and assembly of Indian major carp, Cirrhinus mrigala (Hamilton, 1822).</title>
        <authorList>
            <person name="Mohindra V."/>
            <person name="Chowdhury L.M."/>
            <person name="Lal K."/>
            <person name="Jena J.K."/>
        </authorList>
    </citation>
    <scope>NUCLEOTIDE SEQUENCE [LARGE SCALE GENOMIC DNA]</scope>
    <source>
        <strain evidence="1">CM1030</strain>
        <tissue evidence="1">Blood</tissue>
    </source>
</reference>
<comment type="caution">
    <text evidence="1">The sequence shown here is derived from an EMBL/GenBank/DDBJ whole genome shotgun (WGS) entry which is preliminary data.</text>
</comment>
<dbReference type="AlphaFoldDB" id="A0ABD0RWT4"/>
<dbReference type="Proteomes" id="UP001529510">
    <property type="component" value="Unassembled WGS sequence"/>
</dbReference>
<organism evidence="1 2">
    <name type="scientific">Cirrhinus mrigala</name>
    <name type="common">Mrigala</name>
    <dbReference type="NCBI Taxonomy" id="683832"/>
    <lineage>
        <taxon>Eukaryota</taxon>
        <taxon>Metazoa</taxon>
        <taxon>Chordata</taxon>
        <taxon>Craniata</taxon>
        <taxon>Vertebrata</taxon>
        <taxon>Euteleostomi</taxon>
        <taxon>Actinopterygii</taxon>
        <taxon>Neopterygii</taxon>
        <taxon>Teleostei</taxon>
        <taxon>Ostariophysi</taxon>
        <taxon>Cypriniformes</taxon>
        <taxon>Cyprinidae</taxon>
        <taxon>Labeoninae</taxon>
        <taxon>Labeonini</taxon>
        <taxon>Cirrhinus</taxon>
    </lineage>
</organism>
<feature type="non-terminal residue" evidence="1">
    <location>
        <position position="51"/>
    </location>
</feature>
<evidence type="ECO:0000313" key="1">
    <source>
        <dbReference type="EMBL" id="KAL0201725.1"/>
    </source>
</evidence>
<protein>
    <submittedName>
        <fullName evidence="1">Uncharacterized protein</fullName>
    </submittedName>
</protein>
<name>A0ABD0RWT4_CIRMR</name>
<dbReference type="EMBL" id="JAMKFB020000002">
    <property type="protein sequence ID" value="KAL0201725.1"/>
    <property type="molecule type" value="Genomic_DNA"/>
</dbReference>
<feature type="non-terminal residue" evidence="1">
    <location>
        <position position="1"/>
    </location>
</feature>
<evidence type="ECO:0000313" key="2">
    <source>
        <dbReference type="Proteomes" id="UP001529510"/>
    </source>
</evidence>
<sequence>NCRSMCAQPVPVDLPNITSDPNFGSMMTALTEFQALLEDVCQGGFVNISEK</sequence>
<keyword evidence="2" id="KW-1185">Reference proteome</keyword>
<proteinExistence type="predicted"/>
<gene>
    <name evidence="1" type="ORF">M9458_004912</name>
</gene>
<accession>A0ABD0RWT4</accession>